<evidence type="ECO:0000313" key="4">
    <source>
        <dbReference type="Proteomes" id="UP000297149"/>
    </source>
</evidence>
<name>A0A4P7W3T2_9BACT</name>
<dbReference type="Pfam" id="PF05036">
    <property type="entry name" value="SPOR"/>
    <property type="match status" value="1"/>
</dbReference>
<dbReference type="InterPro" id="IPR007730">
    <property type="entry name" value="SPOR-like_dom"/>
</dbReference>
<reference evidence="4" key="1">
    <citation type="submission" date="2019-02" db="EMBL/GenBank/DDBJ databases">
        <title>Isolation and identification of novel species under the genus Muribaculum.</title>
        <authorList>
            <person name="Miyake S."/>
            <person name="Ding Y."/>
            <person name="Low A."/>
            <person name="Soh M."/>
            <person name="Seedorf H."/>
        </authorList>
    </citation>
    <scope>NUCLEOTIDE SEQUENCE [LARGE SCALE GENOMIC DNA]</scope>
    <source>
        <strain evidence="4">H5</strain>
    </source>
</reference>
<dbReference type="GO" id="GO:0042834">
    <property type="term" value="F:peptidoglycan binding"/>
    <property type="evidence" value="ECO:0007669"/>
    <property type="project" value="InterPro"/>
</dbReference>
<dbReference type="Proteomes" id="UP000297149">
    <property type="component" value="Chromosome"/>
</dbReference>
<keyword evidence="4" id="KW-1185">Reference proteome</keyword>
<accession>A0A4P7W3T2</accession>
<organism evidence="3 4">
    <name type="scientific">Duncaniella dubosii</name>
    <dbReference type="NCBI Taxonomy" id="2518971"/>
    <lineage>
        <taxon>Bacteria</taxon>
        <taxon>Pseudomonadati</taxon>
        <taxon>Bacteroidota</taxon>
        <taxon>Bacteroidia</taxon>
        <taxon>Bacteroidales</taxon>
        <taxon>Muribaculaceae</taxon>
        <taxon>Duncaniella</taxon>
    </lineage>
</organism>
<feature type="domain" description="CCDC81-like prokaryotic HU" evidence="2">
    <location>
        <begin position="2"/>
        <end position="47"/>
    </location>
</feature>
<protein>
    <submittedName>
        <fullName evidence="3">SPOR domain-containing protein</fullName>
    </submittedName>
</protein>
<evidence type="ECO:0000313" key="3">
    <source>
        <dbReference type="EMBL" id="QCD42689.1"/>
    </source>
</evidence>
<evidence type="ECO:0000259" key="2">
    <source>
        <dbReference type="Pfam" id="PF18174"/>
    </source>
</evidence>
<dbReference type="Pfam" id="PF18174">
    <property type="entry name" value="HU-CCDC81_bac_1"/>
    <property type="match status" value="1"/>
</dbReference>
<gene>
    <name evidence="3" type="ORF">E7747_10610</name>
</gene>
<dbReference type="AlphaFoldDB" id="A0A4P7W3T2"/>
<proteinExistence type="predicted"/>
<feature type="domain" description="SPOR" evidence="1">
    <location>
        <begin position="238"/>
        <end position="303"/>
    </location>
</feature>
<evidence type="ECO:0000259" key="1">
    <source>
        <dbReference type="Pfam" id="PF05036"/>
    </source>
</evidence>
<dbReference type="Gene3D" id="3.30.70.1070">
    <property type="entry name" value="Sporulation related repeat"/>
    <property type="match status" value="1"/>
</dbReference>
<dbReference type="EMBL" id="CP039396">
    <property type="protein sequence ID" value="QCD42689.1"/>
    <property type="molecule type" value="Genomic_DNA"/>
</dbReference>
<dbReference type="KEGG" id="ddb:E7747_10610"/>
<sequence length="306" mass="33108">MHHECVVVPGFGAFMLNHESARYDAKTQRFLPPSRTLGFNPEVRHNDALLLGSISRREGVSLENARLTLDASIAALRGQLQHCGEVVMGHLGVFTPGVTSESPVFNPSDDSLAVRRFDGLQPLNIVPLDYEEKVETEAYGSEPSANDPVVIPFPLKIVASVVAVIVGLGILYSTTSLVSGPRVNFASLDTGISSRIERVIDSTVSVSREILLNIAMPPAEDDEAVTVAATAQQTAPIGRYILVVGSFPTEKAARSHIAQCKDEAMKIIEMDSNYRVYVASASDINEAQSLASSLSERYPGVWVCRR</sequence>
<dbReference type="InterPro" id="IPR040495">
    <property type="entry name" value="HU-CCDC81_bac_1"/>
</dbReference>
<dbReference type="InterPro" id="IPR036680">
    <property type="entry name" value="SPOR-like_sf"/>
</dbReference>